<dbReference type="AlphaFoldDB" id="A0A290QBN9"/>
<dbReference type="EMBL" id="CP023344">
    <property type="protein sequence ID" value="ATC65863.1"/>
    <property type="molecule type" value="Genomic_DNA"/>
</dbReference>
<accession>A0A290QBN9</accession>
<dbReference type="Proteomes" id="UP000217265">
    <property type="component" value="Chromosome"/>
</dbReference>
<name>A0A290QBN9_9BACT</name>
<evidence type="ECO:0000313" key="1">
    <source>
        <dbReference type="EMBL" id="ATC65863.1"/>
    </source>
</evidence>
<dbReference type="RefSeq" id="WP_096057492.1">
    <property type="nucleotide sequence ID" value="NZ_CP023344.1"/>
</dbReference>
<proteinExistence type="predicted"/>
<sequence length="120" mass="13697">MRAHCKIPEPEVYEFRPVGFFWRTEIRKASPSELVTYRRSLLHEIKFHRSEMLRLGIACGLAAPNRDFKTTADECMKLVALLEAHKALIFEAEMMPPMSEAPHSYIEAHPFAAKNVPGVS</sequence>
<organism evidence="1 2">
    <name type="scientific">Nibricoccus aquaticus</name>
    <dbReference type="NCBI Taxonomy" id="2576891"/>
    <lineage>
        <taxon>Bacteria</taxon>
        <taxon>Pseudomonadati</taxon>
        <taxon>Verrucomicrobiota</taxon>
        <taxon>Opitutia</taxon>
        <taxon>Opitutales</taxon>
        <taxon>Opitutaceae</taxon>
        <taxon>Nibricoccus</taxon>
    </lineage>
</organism>
<keyword evidence="2" id="KW-1185">Reference proteome</keyword>
<reference evidence="1 2" key="1">
    <citation type="submission" date="2017-09" db="EMBL/GenBank/DDBJ databases">
        <title>Complete genome sequence of Verrucomicrobial strain HZ-65, isolated from freshwater.</title>
        <authorList>
            <person name="Choi A."/>
        </authorList>
    </citation>
    <scope>NUCLEOTIDE SEQUENCE [LARGE SCALE GENOMIC DNA]</scope>
    <source>
        <strain evidence="1 2">HZ-65</strain>
    </source>
</reference>
<evidence type="ECO:0000313" key="2">
    <source>
        <dbReference type="Proteomes" id="UP000217265"/>
    </source>
</evidence>
<dbReference type="KEGG" id="vbh:CMV30_18985"/>
<protein>
    <submittedName>
        <fullName evidence="1">Uncharacterized protein</fullName>
    </submittedName>
</protein>
<gene>
    <name evidence="1" type="ORF">CMV30_18985</name>
</gene>